<comment type="similarity">
    <text evidence="2 6">Belongs to the transposase mutator family.</text>
</comment>
<evidence type="ECO:0000256" key="6">
    <source>
        <dbReference type="RuleBase" id="RU365089"/>
    </source>
</evidence>
<evidence type="ECO:0000256" key="1">
    <source>
        <dbReference type="ARBA" id="ARBA00002190"/>
    </source>
</evidence>
<evidence type="ECO:0000256" key="7">
    <source>
        <dbReference type="SAM" id="MobiDB-lite"/>
    </source>
</evidence>
<dbReference type="Pfam" id="PF00872">
    <property type="entry name" value="Transposase_mut"/>
    <property type="match status" value="1"/>
</dbReference>
<reference evidence="9" key="1">
    <citation type="journal article" date="2020" name="Mol. Microbiol.">
        <title>The CWPS Rubik's cube: Linking diversity of cell wall polysaccharide structures with the encoded biosynthetic machinery of selected Lactococcus lactis strains.</title>
        <authorList>
            <person name="Mahony J."/>
            <person name="Frantzen C."/>
            <person name="Vinogradov E."/>
            <person name="Sadovskaya I."/>
            <person name="Theodorou I."/>
            <person name="Kelleher P."/>
            <person name="Chapot-Chartier M.P."/>
            <person name="Cambillau C."/>
            <person name="Holo H."/>
            <person name="van Sinderen D."/>
        </authorList>
    </citation>
    <scope>NUCLEOTIDE SEQUENCE</scope>
    <source>
        <strain evidence="9">1196</strain>
    </source>
</reference>
<proteinExistence type="inferred from homology"/>
<dbReference type="PANTHER" id="PTHR33217">
    <property type="entry name" value="TRANSPOSASE FOR INSERTION SEQUENCE ELEMENT IS1081"/>
    <property type="match status" value="1"/>
</dbReference>
<evidence type="ECO:0000313" key="9">
    <source>
        <dbReference type="EMBL" id="QSD62649.1"/>
    </source>
</evidence>
<keyword evidence="4 6" id="KW-0238">DNA-binding</keyword>
<dbReference type="PROSITE" id="PS01007">
    <property type="entry name" value="TRANSPOSASE_MUTATOR"/>
    <property type="match status" value="1"/>
</dbReference>
<dbReference type="GO" id="GO:0006313">
    <property type="term" value="P:DNA transposition"/>
    <property type="evidence" value="ECO:0007669"/>
    <property type="project" value="UniProtKB-UniRule"/>
</dbReference>
<keyword evidence="5 6" id="KW-0233">DNA recombination</keyword>
<feature type="region of interest" description="Disordered" evidence="7">
    <location>
        <begin position="42"/>
        <end position="63"/>
    </location>
</feature>
<organism evidence="9 10">
    <name type="scientific">Lactococcus lactis subsp. cremoris</name>
    <name type="common">Streptococcus cremoris</name>
    <dbReference type="NCBI Taxonomy" id="1359"/>
    <lineage>
        <taxon>Bacteria</taxon>
        <taxon>Bacillati</taxon>
        <taxon>Bacillota</taxon>
        <taxon>Bacilli</taxon>
        <taxon>Lactobacillales</taxon>
        <taxon>Streptococcaceae</taxon>
        <taxon>Lactococcus</taxon>
    </lineage>
</organism>
<evidence type="ECO:0000256" key="2">
    <source>
        <dbReference type="ARBA" id="ARBA00010961"/>
    </source>
</evidence>
<protein>
    <recommendedName>
        <fullName evidence="6">Mutator family transposase</fullName>
    </recommendedName>
</protein>
<evidence type="ECO:0000256" key="8">
    <source>
        <dbReference type="SAM" id="Phobius"/>
    </source>
</evidence>
<dbReference type="GO" id="GO:0003677">
    <property type="term" value="F:DNA binding"/>
    <property type="evidence" value="ECO:0007669"/>
    <property type="project" value="UniProtKB-UniRule"/>
</dbReference>
<dbReference type="InterPro" id="IPR001207">
    <property type="entry name" value="Transposase_mutator"/>
</dbReference>
<name>A0A896T9A9_LACLC</name>
<evidence type="ECO:0000256" key="3">
    <source>
        <dbReference type="ARBA" id="ARBA00022578"/>
    </source>
</evidence>
<evidence type="ECO:0000256" key="4">
    <source>
        <dbReference type="ARBA" id="ARBA00023125"/>
    </source>
</evidence>
<keyword evidence="8" id="KW-0472">Membrane</keyword>
<accession>A0A896T9A9</accession>
<dbReference type="GO" id="GO:0004803">
    <property type="term" value="F:transposase activity"/>
    <property type="evidence" value="ECO:0007669"/>
    <property type="project" value="UniProtKB-UniRule"/>
</dbReference>
<feature type="compositionally biased region" description="Polar residues" evidence="7">
    <location>
        <begin position="42"/>
        <end position="55"/>
    </location>
</feature>
<dbReference type="EMBL" id="CP032148">
    <property type="protein sequence ID" value="QSD62649.1"/>
    <property type="molecule type" value="Genomic_DNA"/>
</dbReference>
<keyword evidence="3 6" id="KW-0815">Transposition</keyword>
<dbReference type="PANTHER" id="PTHR33217:SF8">
    <property type="entry name" value="MUTATOR FAMILY TRANSPOSASE"/>
    <property type="match status" value="1"/>
</dbReference>
<feature type="transmembrane region" description="Helical" evidence="8">
    <location>
        <begin position="12"/>
        <end position="31"/>
    </location>
</feature>
<evidence type="ECO:0000256" key="5">
    <source>
        <dbReference type="ARBA" id="ARBA00023172"/>
    </source>
</evidence>
<keyword evidence="6" id="KW-0814">Transposable element</keyword>
<keyword evidence="8" id="KW-0812">Transmembrane</keyword>
<dbReference type="AlphaFoldDB" id="A0A896T9A9"/>
<dbReference type="Proteomes" id="UP000663552">
    <property type="component" value="Chromosome"/>
</dbReference>
<gene>
    <name evidence="9" type="ORF">LL1196_1007</name>
</gene>
<sequence length="404" mass="45614">MVKNNFPKKILVSSLILIFFILLIMVGKYIFDKATYIPPTTSQQVTKTSESNGYLSSSSQISKSQSSTEKAQAIVPVENTGVSDWLQVKSQGSGEKFTDLSTGNFKIYKVHSPQVLKTATSTDSPVLSIPRDRNGNFSPALLPAYGRRDDHLEEMVIKLYQTGVTTREISDIIERMYGHHYSPATISNISKATQENVATFHERSLEANYSVLFLDGTYLPLRRGTVSKECIHIALGITPEGQKAVLGYEIAPNENNASWSTLLDKLQNQGIQQDSLVVTDGFKGLEQIISQAYPLAKQQRCLIHISRNLASKVKRADRAVILEQFKTIYRAENLEMAVQALENFIAEWKPKYRKVMESLENTDNLLTFYQFTYQIWHSIYSTNLIESLNKEIKRQTKNVVTPKI</sequence>
<evidence type="ECO:0000313" key="10">
    <source>
        <dbReference type="Proteomes" id="UP000663552"/>
    </source>
</evidence>
<comment type="function">
    <text evidence="1 6">Required for the transposition of the insertion element.</text>
</comment>
<keyword evidence="8" id="KW-1133">Transmembrane helix</keyword>
<dbReference type="NCBIfam" id="NF033543">
    <property type="entry name" value="transpos_IS256"/>
    <property type="match status" value="1"/>
</dbReference>